<keyword evidence="5" id="KW-0547">Nucleotide-binding</keyword>
<evidence type="ECO:0000256" key="4">
    <source>
        <dbReference type="ARBA" id="ARBA00022729"/>
    </source>
</evidence>
<dbReference type="CDD" id="cd06352">
    <property type="entry name" value="PBP1_NPR_GC-like"/>
    <property type="match status" value="1"/>
</dbReference>
<dbReference type="InterPro" id="IPR000719">
    <property type="entry name" value="Prot_kinase_dom"/>
</dbReference>
<dbReference type="Gene3D" id="3.30.70.1230">
    <property type="entry name" value="Nucleotide cyclase"/>
    <property type="match status" value="1"/>
</dbReference>
<evidence type="ECO:0000256" key="6">
    <source>
        <dbReference type="ARBA" id="ARBA00022989"/>
    </source>
</evidence>
<dbReference type="SMART" id="SM00044">
    <property type="entry name" value="CYCc"/>
    <property type="match status" value="1"/>
</dbReference>
<dbReference type="SUPFAM" id="SSF53822">
    <property type="entry name" value="Periplasmic binding protein-like I"/>
    <property type="match status" value="1"/>
</dbReference>
<evidence type="ECO:0000256" key="3">
    <source>
        <dbReference type="ARBA" id="ARBA00022692"/>
    </source>
</evidence>
<dbReference type="PROSITE" id="PS50011">
    <property type="entry name" value="PROTEIN_KINASE_DOM"/>
    <property type="match status" value="1"/>
</dbReference>
<dbReference type="PRINTS" id="PR00255">
    <property type="entry name" value="NATPEPTIDER"/>
</dbReference>
<dbReference type="InterPro" id="IPR001170">
    <property type="entry name" value="ANPR/GUC"/>
</dbReference>
<evidence type="ECO:0000313" key="17">
    <source>
        <dbReference type="Proteomes" id="UP001208570"/>
    </source>
</evidence>
<dbReference type="PANTHER" id="PTHR11920">
    <property type="entry name" value="GUANYLYL CYCLASE"/>
    <property type="match status" value="1"/>
</dbReference>
<organism evidence="16 17">
    <name type="scientific">Paralvinella palmiformis</name>
    <dbReference type="NCBI Taxonomy" id="53620"/>
    <lineage>
        <taxon>Eukaryota</taxon>
        <taxon>Metazoa</taxon>
        <taxon>Spiralia</taxon>
        <taxon>Lophotrochozoa</taxon>
        <taxon>Annelida</taxon>
        <taxon>Polychaeta</taxon>
        <taxon>Sedentaria</taxon>
        <taxon>Canalipalpata</taxon>
        <taxon>Terebellida</taxon>
        <taxon>Terebelliformia</taxon>
        <taxon>Alvinellidae</taxon>
        <taxon>Paralvinella</taxon>
    </lineage>
</organism>
<dbReference type="GO" id="GO:0005525">
    <property type="term" value="F:GTP binding"/>
    <property type="evidence" value="ECO:0007669"/>
    <property type="project" value="UniProtKB-KW"/>
</dbReference>
<keyword evidence="6" id="KW-1133">Transmembrane helix</keyword>
<comment type="caution">
    <text evidence="16">The sequence shown here is derived from an EMBL/GenBank/DDBJ whole genome shotgun (WGS) entry which is preliminary data.</text>
</comment>
<evidence type="ECO:0000256" key="11">
    <source>
        <dbReference type="ARBA" id="ARBA00023239"/>
    </source>
</evidence>
<keyword evidence="9" id="KW-0675">Receptor</keyword>
<dbReference type="GO" id="GO:0001653">
    <property type="term" value="F:peptide receptor activity"/>
    <property type="evidence" value="ECO:0007669"/>
    <property type="project" value="TreeGrafter"/>
</dbReference>
<dbReference type="InterPro" id="IPR001054">
    <property type="entry name" value="A/G_cyclase"/>
</dbReference>
<dbReference type="InterPro" id="IPR028082">
    <property type="entry name" value="Peripla_BP_I"/>
</dbReference>
<dbReference type="GO" id="GO:0004016">
    <property type="term" value="F:adenylate cyclase activity"/>
    <property type="evidence" value="ECO:0007669"/>
    <property type="project" value="TreeGrafter"/>
</dbReference>
<dbReference type="Pfam" id="PF01094">
    <property type="entry name" value="ANF_receptor"/>
    <property type="match status" value="1"/>
</dbReference>
<dbReference type="FunFam" id="3.30.70.1230:FF:000004">
    <property type="entry name" value="Guanylate cyclase"/>
    <property type="match status" value="1"/>
</dbReference>
<keyword evidence="17" id="KW-1185">Reference proteome</keyword>
<evidence type="ECO:0000259" key="15">
    <source>
        <dbReference type="PROSITE" id="PS50125"/>
    </source>
</evidence>
<feature type="compositionally biased region" description="Basic and acidic residues" evidence="13">
    <location>
        <begin position="1001"/>
        <end position="1012"/>
    </location>
</feature>
<evidence type="ECO:0000256" key="9">
    <source>
        <dbReference type="ARBA" id="ARBA00023170"/>
    </source>
</evidence>
<dbReference type="PANTHER" id="PTHR11920:SF502">
    <property type="entry name" value="GUANYLATE CYCLASE"/>
    <property type="match status" value="1"/>
</dbReference>
<keyword evidence="3" id="KW-0812">Transmembrane</keyword>
<feature type="domain" description="Protein kinase" evidence="14">
    <location>
        <begin position="478"/>
        <end position="741"/>
    </location>
</feature>
<keyword evidence="12" id="KW-0141">cGMP biosynthesis</keyword>
<dbReference type="InterPro" id="IPR011009">
    <property type="entry name" value="Kinase-like_dom_sf"/>
</dbReference>
<dbReference type="Gene3D" id="3.40.50.2300">
    <property type="match status" value="2"/>
</dbReference>
<dbReference type="AlphaFoldDB" id="A0AAD9IXW5"/>
<dbReference type="GO" id="GO:0004383">
    <property type="term" value="F:guanylate cyclase activity"/>
    <property type="evidence" value="ECO:0007669"/>
    <property type="project" value="UniProtKB-EC"/>
</dbReference>
<dbReference type="EMBL" id="JAODUP010000888">
    <property type="protein sequence ID" value="KAK2142996.1"/>
    <property type="molecule type" value="Genomic_DNA"/>
</dbReference>
<protein>
    <recommendedName>
        <fullName evidence="2">guanylate cyclase</fullName>
        <ecNumber evidence="2">4.6.1.2</ecNumber>
    </recommendedName>
</protein>
<dbReference type="InterPro" id="IPR001828">
    <property type="entry name" value="ANF_lig-bd_rcpt"/>
</dbReference>
<keyword evidence="11" id="KW-0456">Lyase</keyword>
<dbReference type="InterPro" id="IPR001245">
    <property type="entry name" value="Ser-Thr/Tyr_kinase_cat_dom"/>
</dbReference>
<gene>
    <name evidence="16" type="ORF">LSH36_888g00062</name>
</gene>
<keyword evidence="4" id="KW-0732">Signal</keyword>
<evidence type="ECO:0000256" key="13">
    <source>
        <dbReference type="SAM" id="MobiDB-lite"/>
    </source>
</evidence>
<dbReference type="SUPFAM" id="SSF55073">
    <property type="entry name" value="Nucleotide cyclase"/>
    <property type="match status" value="1"/>
</dbReference>
<feature type="region of interest" description="Disordered" evidence="13">
    <location>
        <begin position="465"/>
        <end position="498"/>
    </location>
</feature>
<evidence type="ECO:0000256" key="7">
    <source>
        <dbReference type="ARBA" id="ARBA00023134"/>
    </source>
</evidence>
<evidence type="ECO:0000256" key="1">
    <source>
        <dbReference type="ARBA" id="ARBA00004479"/>
    </source>
</evidence>
<dbReference type="GO" id="GO:0005886">
    <property type="term" value="C:plasma membrane"/>
    <property type="evidence" value="ECO:0007669"/>
    <property type="project" value="TreeGrafter"/>
</dbReference>
<dbReference type="GO" id="GO:0004672">
    <property type="term" value="F:protein kinase activity"/>
    <property type="evidence" value="ECO:0007669"/>
    <property type="project" value="InterPro"/>
</dbReference>
<dbReference type="EC" id="4.6.1.2" evidence="2"/>
<dbReference type="SUPFAM" id="SSF56112">
    <property type="entry name" value="Protein kinase-like (PK-like)"/>
    <property type="match status" value="1"/>
</dbReference>
<dbReference type="GO" id="GO:0035556">
    <property type="term" value="P:intracellular signal transduction"/>
    <property type="evidence" value="ECO:0007669"/>
    <property type="project" value="InterPro"/>
</dbReference>
<evidence type="ECO:0000256" key="12">
    <source>
        <dbReference type="ARBA" id="ARBA00023293"/>
    </source>
</evidence>
<evidence type="ECO:0000256" key="8">
    <source>
        <dbReference type="ARBA" id="ARBA00023136"/>
    </source>
</evidence>
<comment type="subcellular location">
    <subcellularLocation>
        <location evidence="1">Membrane</location>
        <topology evidence="1">Single-pass type I membrane protein</topology>
    </subcellularLocation>
</comment>
<dbReference type="PROSITE" id="PS50125">
    <property type="entry name" value="GUANYLATE_CYCLASE_2"/>
    <property type="match status" value="1"/>
</dbReference>
<evidence type="ECO:0000313" key="16">
    <source>
        <dbReference type="EMBL" id="KAK2142996.1"/>
    </source>
</evidence>
<evidence type="ECO:0000256" key="10">
    <source>
        <dbReference type="ARBA" id="ARBA00023180"/>
    </source>
</evidence>
<keyword evidence="7" id="KW-0342">GTP-binding</keyword>
<dbReference type="Pfam" id="PF07714">
    <property type="entry name" value="PK_Tyr_Ser-Thr"/>
    <property type="match status" value="1"/>
</dbReference>
<evidence type="ECO:0000256" key="2">
    <source>
        <dbReference type="ARBA" id="ARBA00012202"/>
    </source>
</evidence>
<accession>A0AAD9IXW5</accession>
<dbReference type="Pfam" id="PF00211">
    <property type="entry name" value="Guanylate_cyc"/>
    <property type="match status" value="1"/>
</dbReference>
<dbReference type="InterPro" id="IPR029787">
    <property type="entry name" value="Nucleotide_cyclase"/>
</dbReference>
<feature type="domain" description="Guanylate cyclase" evidence="15">
    <location>
        <begin position="812"/>
        <end position="942"/>
    </location>
</feature>
<keyword evidence="8" id="KW-0472">Membrane</keyword>
<dbReference type="GO" id="GO:0007168">
    <property type="term" value="P:receptor guanylyl cyclase signaling pathway"/>
    <property type="evidence" value="ECO:0007669"/>
    <property type="project" value="TreeGrafter"/>
</dbReference>
<reference evidence="16" key="1">
    <citation type="journal article" date="2023" name="Mol. Biol. Evol.">
        <title>Third-Generation Sequencing Reveals the Adaptive Role of the Epigenome in Three Deep-Sea Polychaetes.</title>
        <authorList>
            <person name="Perez M."/>
            <person name="Aroh O."/>
            <person name="Sun Y."/>
            <person name="Lan Y."/>
            <person name="Juniper S.K."/>
            <person name="Young C.R."/>
            <person name="Angers B."/>
            <person name="Qian P.Y."/>
        </authorList>
    </citation>
    <scope>NUCLEOTIDE SEQUENCE</scope>
    <source>
        <strain evidence="16">P08H-3</strain>
    </source>
</reference>
<keyword evidence="10" id="KW-0325">Glycoprotein</keyword>
<dbReference type="InterPro" id="IPR050401">
    <property type="entry name" value="Cyclic_nucleotide_synthase"/>
</dbReference>
<evidence type="ECO:0000259" key="14">
    <source>
        <dbReference type="PROSITE" id="PS50011"/>
    </source>
</evidence>
<dbReference type="CDD" id="cd07302">
    <property type="entry name" value="CHD"/>
    <property type="match status" value="1"/>
</dbReference>
<feature type="region of interest" description="Disordered" evidence="13">
    <location>
        <begin position="993"/>
        <end position="1028"/>
    </location>
</feature>
<dbReference type="Gene3D" id="1.10.510.10">
    <property type="entry name" value="Transferase(Phosphotransferase) domain 1"/>
    <property type="match status" value="1"/>
</dbReference>
<proteinExistence type="predicted"/>
<dbReference type="Proteomes" id="UP001208570">
    <property type="component" value="Unassembled WGS sequence"/>
</dbReference>
<name>A0AAD9IXW5_9ANNE</name>
<evidence type="ECO:0000256" key="5">
    <source>
        <dbReference type="ARBA" id="ARBA00022741"/>
    </source>
</evidence>
<sequence length="1028" mass="116248">MARQLHLAVLQPEVHLQLFRMYSVVFRDSQCTSKEALGNSVDLWYNESIDAFLGPPCSVACMAVAEVAAAFEIPIISWVATAPALGDKERYSTLSRTLGPVSKMADFLLEILHQYDWRHVVLINSNYLLYKDLADAIIQGFSNNNINITYHSSYYRFTTKSYVRKTMRKAKAFGRIIYLISSARDVRRLMLKAYDLGMCNGDYVFYTLDIRPTDDGGQDIPWKGSDGRNVEARLAYETVFHVTLATRTDFISNEFRKEVARRSQMPPWNFSLEEGVRGNFYSPFLHDAVILYAKALSQMLNEGKNATSSANVVENMHAMVFSGYSGNVILDENGDREPDYWITDMDPETGIFVKVAEVLNEDLGIRIFKKDIRPPSWPNGKVGHENAPRDKPVCGFAGELCVKDNGLSLVFTFTKVVACLLVTAAIGIGVIINRRKKFENNLLIQWWRIYYDDLDMAHGQGLCSNSMHSSEPKDSSSQRDCAAVGSPHEGSIHSSGTNTSTVEQTFTQVAYYGGTMIAIKKIRKEHIQLSRNVLLEFSYVKEVIHENMNVLVGACVDAPNISLFWRYCPKGSLLDVLNSDGIKLDNIFKMSFIMDIANGMEYLHKSRIVSHGNLKSSNCLVDGQWSIKSDVYLFPEKLWTAPELLRDSNSLIHGTQKGDVYSFAIICYEIMTRSNPYIFDQITPRDVVNRIRNGESIPFRPLMPDYNDFGESVVIMIRTCWSEDPEERPNFAKILKTFKSITGGTINILDNTMKMMEQYSINLEDVVNERTRELVNEKKRTDELLYRMLPQAAAEQLKVSGYVKPEYYDQATVYFSDIVGFTYIASVSSPMQIVDFLNDLYICFDDIIKKYDVYKVETIGDAYMIVSGVPVRNGRRHVTEIANCSLEILNSVRGFKIRHRPHQQLQLRIGLHSGSVVAAVVGIIMPRYCLFGDTVNIAERLESTGNAQKIHISQTVYKDLLQGVSGYEMSYAGEKPVMGKCIQTTYWLHRKKGSNVPINRPEGEKPEDKSPTDDSVPVEEISSDDTAT</sequence>
<dbReference type="GO" id="GO:0005524">
    <property type="term" value="F:ATP binding"/>
    <property type="evidence" value="ECO:0007669"/>
    <property type="project" value="InterPro"/>
</dbReference>